<accession>A0A316IEQ5</accession>
<gene>
    <name evidence="2" type="ORF">C7456_10839</name>
</gene>
<keyword evidence="1" id="KW-0732">Signal</keyword>
<dbReference type="RefSeq" id="WP_109723876.1">
    <property type="nucleotide sequence ID" value="NZ_MSZV01000089.1"/>
</dbReference>
<evidence type="ECO:0000256" key="1">
    <source>
        <dbReference type="SAM" id="SignalP"/>
    </source>
</evidence>
<feature type="chain" id="PRO_5016425233" evidence="1">
    <location>
        <begin position="25"/>
        <end position="146"/>
    </location>
</feature>
<reference evidence="2 3" key="1">
    <citation type="submission" date="2018-05" db="EMBL/GenBank/DDBJ databases">
        <title>Genomic Encyclopedia of Type Strains, Phase IV (KMG-IV): sequencing the most valuable type-strain genomes for metagenomic binning, comparative biology and taxonomic classification.</title>
        <authorList>
            <person name="Goeker M."/>
        </authorList>
    </citation>
    <scope>NUCLEOTIDE SEQUENCE [LARGE SCALE GENOMIC DNA]</scope>
    <source>
        <strain evidence="2 3">DSM 14263</strain>
    </source>
</reference>
<protein>
    <submittedName>
        <fullName evidence="2">TonB-like protein</fullName>
    </submittedName>
</protein>
<feature type="signal peptide" evidence="1">
    <location>
        <begin position="1"/>
        <end position="24"/>
    </location>
</feature>
<dbReference type="Gene3D" id="3.30.1150.10">
    <property type="match status" value="1"/>
</dbReference>
<proteinExistence type="predicted"/>
<sequence>MKKTSRPFRTLLLPLLALALPAWAQTAHRIDPEHVNKYWILINQTVDVDVPNSGSNLDKPGCAAVSYTIGSDGVPRDLKLEKVAPASDLGQVALSAVSHFRYGPSLGNRGSDPVRTYYVVPFNAPPGADGQRQVMAPCRLAGYAAD</sequence>
<evidence type="ECO:0000313" key="3">
    <source>
        <dbReference type="Proteomes" id="UP000245812"/>
    </source>
</evidence>
<dbReference type="AlphaFoldDB" id="A0A316IEQ5"/>
<evidence type="ECO:0000313" key="2">
    <source>
        <dbReference type="EMBL" id="PWK85744.1"/>
    </source>
</evidence>
<name>A0A316IEQ5_9GAMM</name>
<dbReference type="EMBL" id="QGHC01000008">
    <property type="protein sequence ID" value="PWK85744.1"/>
    <property type="molecule type" value="Genomic_DNA"/>
</dbReference>
<keyword evidence="3" id="KW-1185">Reference proteome</keyword>
<organism evidence="2 3">
    <name type="scientific">Fulvimonas soli</name>
    <dbReference type="NCBI Taxonomy" id="155197"/>
    <lineage>
        <taxon>Bacteria</taxon>
        <taxon>Pseudomonadati</taxon>
        <taxon>Pseudomonadota</taxon>
        <taxon>Gammaproteobacteria</taxon>
        <taxon>Lysobacterales</taxon>
        <taxon>Rhodanobacteraceae</taxon>
        <taxon>Fulvimonas</taxon>
    </lineage>
</organism>
<dbReference type="SUPFAM" id="SSF74653">
    <property type="entry name" value="TolA/TonB C-terminal domain"/>
    <property type="match status" value="1"/>
</dbReference>
<dbReference type="OrthoDB" id="5957272at2"/>
<dbReference type="Proteomes" id="UP000245812">
    <property type="component" value="Unassembled WGS sequence"/>
</dbReference>
<comment type="caution">
    <text evidence="2">The sequence shown here is derived from an EMBL/GenBank/DDBJ whole genome shotgun (WGS) entry which is preliminary data.</text>
</comment>